<accession>A0A1B2ABP8</accession>
<dbReference type="GO" id="GO:0005886">
    <property type="term" value="C:plasma membrane"/>
    <property type="evidence" value="ECO:0007669"/>
    <property type="project" value="TreeGrafter"/>
</dbReference>
<feature type="transmembrane region" description="Helical" evidence="5">
    <location>
        <begin position="427"/>
        <end position="444"/>
    </location>
</feature>
<dbReference type="SUPFAM" id="SSF103473">
    <property type="entry name" value="MFS general substrate transporter"/>
    <property type="match status" value="1"/>
</dbReference>
<dbReference type="InterPro" id="IPR005829">
    <property type="entry name" value="Sugar_transporter_CS"/>
</dbReference>
<feature type="domain" description="Major facilitator superfamily (MFS) profile" evidence="6">
    <location>
        <begin position="36"/>
        <end position="451"/>
    </location>
</feature>
<dbReference type="PROSITE" id="PS50850">
    <property type="entry name" value="MFS"/>
    <property type="match status" value="1"/>
</dbReference>
<evidence type="ECO:0000313" key="7">
    <source>
        <dbReference type="EMBL" id="ANY19589.1"/>
    </source>
</evidence>
<dbReference type="AlphaFoldDB" id="A0A1B2ABP8"/>
<evidence type="ECO:0000256" key="4">
    <source>
        <dbReference type="ARBA" id="ARBA00023136"/>
    </source>
</evidence>
<dbReference type="RefSeq" id="WP_084001687.1">
    <property type="nucleotide sequence ID" value="NZ_CP016591.1"/>
</dbReference>
<evidence type="ECO:0000256" key="2">
    <source>
        <dbReference type="ARBA" id="ARBA00022692"/>
    </source>
</evidence>
<feature type="transmembrane region" description="Helical" evidence="5">
    <location>
        <begin position="72"/>
        <end position="91"/>
    </location>
</feature>
<evidence type="ECO:0000313" key="8">
    <source>
        <dbReference type="Proteomes" id="UP000092932"/>
    </source>
</evidence>
<dbReference type="InterPro" id="IPR036259">
    <property type="entry name" value="MFS_trans_sf"/>
</dbReference>
<feature type="transmembrane region" description="Helical" evidence="5">
    <location>
        <begin position="361"/>
        <end position="384"/>
    </location>
</feature>
<dbReference type="CDD" id="cd17365">
    <property type="entry name" value="MFS_PcaK_like"/>
    <property type="match status" value="1"/>
</dbReference>
<keyword evidence="8" id="KW-1185">Reference proteome</keyword>
<dbReference type="PANTHER" id="PTHR23508:SF10">
    <property type="entry name" value="CARBOXYLIC ACID TRANSPORTER PROTEIN HOMOLOG"/>
    <property type="match status" value="1"/>
</dbReference>
<dbReference type="KEGG" id="ado:A6F68_01070"/>
<feature type="transmembrane region" description="Helical" evidence="5">
    <location>
        <begin position="163"/>
        <end position="186"/>
    </location>
</feature>
<dbReference type="InterPro" id="IPR020846">
    <property type="entry name" value="MFS_dom"/>
</dbReference>
<feature type="transmembrane region" description="Helical" evidence="5">
    <location>
        <begin position="271"/>
        <end position="290"/>
    </location>
</feature>
<dbReference type="Pfam" id="PF07690">
    <property type="entry name" value="MFS_1"/>
    <property type="match status" value="1"/>
</dbReference>
<dbReference type="EMBL" id="CP016591">
    <property type="protein sequence ID" value="ANY19589.1"/>
    <property type="molecule type" value="Genomic_DNA"/>
</dbReference>
<feature type="transmembrane region" description="Helical" evidence="5">
    <location>
        <begin position="30"/>
        <end position="52"/>
    </location>
</feature>
<dbReference type="GO" id="GO:0046943">
    <property type="term" value="F:carboxylic acid transmembrane transporter activity"/>
    <property type="evidence" value="ECO:0007669"/>
    <property type="project" value="TreeGrafter"/>
</dbReference>
<reference evidence="7 8" key="1">
    <citation type="submission" date="2016-07" db="EMBL/GenBank/DDBJ databases">
        <title>Complete genome sequence of Altererythrobacter dongtanensis KCTC 22672, a type strain with esterase isolated from tidal flat.</title>
        <authorList>
            <person name="Cheng H."/>
            <person name="Wu Y.-H."/>
            <person name="Zhou P."/>
            <person name="Huo Y.-Y."/>
            <person name="Wang C.-S."/>
            <person name="Xu X.-W."/>
        </authorList>
    </citation>
    <scope>NUCLEOTIDE SEQUENCE [LARGE SCALE GENOMIC DNA]</scope>
    <source>
        <strain evidence="7 8">KCTC 22672</strain>
    </source>
</reference>
<feature type="transmembrane region" description="Helical" evidence="5">
    <location>
        <begin position="336"/>
        <end position="355"/>
    </location>
</feature>
<evidence type="ECO:0000256" key="1">
    <source>
        <dbReference type="ARBA" id="ARBA00004141"/>
    </source>
</evidence>
<dbReference type="Gene3D" id="1.20.1250.20">
    <property type="entry name" value="MFS general substrate transporter like domains"/>
    <property type="match status" value="1"/>
</dbReference>
<sequence length="457" mass="48603">MKTIDESRAPETEQALQGDRPRLLAEGKMSWYQIGAILLCQLINMFDGFDVVVASYTAPAIGAEWQVAPERLGLFISASLFGMTAGSLFLAPMADRVGRRPTVLLGLAIITAGMLLSSGAASLGWLVALRVVTGLGIGILFASLTTMVAEYSTDQRRDLAVTFLHLGYPVGATVGGLLAAWILSVTGDWRPVYLAGGAGTALLILLVFLRLPESLDFLLDRQPPGALDKVNRQLTRMGRAPLTALPRQHAPGTARAGVRTIVSGDLARRTFYLWAAFFTSLLVVYFLIGWTPQILVLSGLSEQKAIVGGVILNAGGGCGMLLLGFLAKQFRLERLIALYFVVAALFMIGFALVSADVSLTILFALTFAMGFFSFGSLIGLYALATRVYPTEVRTTGVGWAIGIGRMGSIVGPSLAGLLIGLEWDRGTYYFLFALPLLVGAMAALKVGATRGQTGEAG</sequence>
<keyword evidence="4 5" id="KW-0472">Membrane</keyword>
<evidence type="ECO:0000256" key="5">
    <source>
        <dbReference type="SAM" id="Phobius"/>
    </source>
</evidence>
<dbReference type="Proteomes" id="UP000092932">
    <property type="component" value="Chromosome"/>
</dbReference>
<keyword evidence="3 5" id="KW-1133">Transmembrane helix</keyword>
<feature type="transmembrane region" description="Helical" evidence="5">
    <location>
        <begin position="305"/>
        <end position="327"/>
    </location>
</feature>
<proteinExistence type="predicted"/>
<gene>
    <name evidence="7" type="primary">pcaK</name>
    <name evidence="7" type="ORF">A6F68_01070</name>
</gene>
<name>A0A1B2ABP8_9SPHN</name>
<evidence type="ECO:0000256" key="3">
    <source>
        <dbReference type="ARBA" id="ARBA00022989"/>
    </source>
</evidence>
<keyword evidence="2 5" id="KW-0812">Transmembrane</keyword>
<protein>
    <submittedName>
        <fullName evidence="7">4-hydroxybenzoate transporter PcaK</fullName>
    </submittedName>
</protein>
<dbReference type="STRING" id="692370.A6F68_01070"/>
<comment type="subcellular location">
    <subcellularLocation>
        <location evidence="1">Membrane</location>
        <topology evidence="1">Multi-pass membrane protein</topology>
    </subcellularLocation>
</comment>
<feature type="transmembrane region" description="Helical" evidence="5">
    <location>
        <begin position="396"/>
        <end position="421"/>
    </location>
</feature>
<feature type="transmembrane region" description="Helical" evidence="5">
    <location>
        <begin position="131"/>
        <end position="151"/>
    </location>
</feature>
<dbReference type="InterPro" id="IPR011701">
    <property type="entry name" value="MFS"/>
</dbReference>
<feature type="transmembrane region" description="Helical" evidence="5">
    <location>
        <begin position="192"/>
        <end position="211"/>
    </location>
</feature>
<evidence type="ECO:0000259" key="6">
    <source>
        <dbReference type="PROSITE" id="PS50850"/>
    </source>
</evidence>
<feature type="transmembrane region" description="Helical" evidence="5">
    <location>
        <begin position="103"/>
        <end position="125"/>
    </location>
</feature>
<dbReference type="OrthoDB" id="9784658at2"/>
<organism evidence="7 8">
    <name type="scientific">Tsuneonella dongtanensis</name>
    <dbReference type="NCBI Taxonomy" id="692370"/>
    <lineage>
        <taxon>Bacteria</taxon>
        <taxon>Pseudomonadati</taxon>
        <taxon>Pseudomonadota</taxon>
        <taxon>Alphaproteobacteria</taxon>
        <taxon>Sphingomonadales</taxon>
        <taxon>Erythrobacteraceae</taxon>
        <taxon>Tsuneonella</taxon>
    </lineage>
</organism>
<dbReference type="PROSITE" id="PS00216">
    <property type="entry name" value="SUGAR_TRANSPORT_1"/>
    <property type="match status" value="1"/>
</dbReference>
<dbReference type="PANTHER" id="PTHR23508">
    <property type="entry name" value="CARBOXYLIC ACID TRANSPORTER PROTEIN HOMOLOG"/>
    <property type="match status" value="1"/>
</dbReference>